<dbReference type="EMBL" id="FOXO01000018">
    <property type="protein sequence ID" value="SFQ09832.1"/>
    <property type="molecule type" value="Genomic_DNA"/>
</dbReference>
<dbReference type="SUPFAM" id="SSF53756">
    <property type="entry name" value="UDP-Glycosyltransferase/glycogen phosphorylase"/>
    <property type="match status" value="1"/>
</dbReference>
<sequence>MKKSDRKPRVCMIVQQPDVMGGIAAVTNGYYGSEIEDRYELCYVQSYCDGSKFKKLFKALKAYAQFYKVLRMFKPEMIHIHSSFGPSFYRMQPFLYMAKRRNIPVVDHCHGADFNTFYVNASEKKKKRIREVYKDFAKIIVLSDEWKETMSVIVPKDKLVVIENYCKPQDEDFVKDLFSKRFEKKQVLFLGEIGKRKGGYDFAGIIEETIKENRDISFVLCGSGTESDVNEIKEAVYEVAPKEKVLFPGWVRGGEKDNYLKESAVFMLPSYDEGLPMSILDAMAYGLPIVSTNVGGIPQLVADGKSGYICTPGNVKEIANGIKKLLSEKERYIESSMESYRVARERYSFSAHLKKLFNVYDSVIK</sequence>
<dbReference type="InterPro" id="IPR028098">
    <property type="entry name" value="Glyco_trans_4-like_N"/>
</dbReference>
<protein>
    <submittedName>
        <fullName evidence="3">Glycosyltransferase involved in cell wall bisynthesis</fullName>
    </submittedName>
</protein>
<dbReference type="RefSeq" id="WP_207649921.1">
    <property type="nucleotide sequence ID" value="NZ_FOXO01000018.1"/>
</dbReference>
<gene>
    <name evidence="3" type="ORF">SAMN04487928_11869</name>
</gene>
<evidence type="ECO:0000259" key="1">
    <source>
        <dbReference type="Pfam" id="PF00534"/>
    </source>
</evidence>
<keyword evidence="4" id="KW-1185">Reference proteome</keyword>
<dbReference type="CDD" id="cd03801">
    <property type="entry name" value="GT4_PimA-like"/>
    <property type="match status" value="1"/>
</dbReference>
<dbReference type="AlphaFoldDB" id="A0A1I5VQV1"/>
<feature type="domain" description="Glycosyltransferase subfamily 4-like N-terminal" evidence="2">
    <location>
        <begin position="47"/>
        <end position="164"/>
    </location>
</feature>
<evidence type="ECO:0000313" key="4">
    <source>
        <dbReference type="Proteomes" id="UP000182624"/>
    </source>
</evidence>
<dbReference type="Proteomes" id="UP000182624">
    <property type="component" value="Unassembled WGS sequence"/>
</dbReference>
<feature type="domain" description="Glycosyl transferase family 1" evidence="1">
    <location>
        <begin position="183"/>
        <end position="331"/>
    </location>
</feature>
<name>A0A1I5VQV1_9FIRM</name>
<proteinExistence type="predicted"/>
<dbReference type="Pfam" id="PF00534">
    <property type="entry name" value="Glycos_transf_1"/>
    <property type="match status" value="1"/>
</dbReference>
<accession>A0A1I5VQV1</accession>
<dbReference type="GO" id="GO:0016757">
    <property type="term" value="F:glycosyltransferase activity"/>
    <property type="evidence" value="ECO:0007669"/>
    <property type="project" value="InterPro"/>
</dbReference>
<reference evidence="4" key="1">
    <citation type="submission" date="2016-10" db="EMBL/GenBank/DDBJ databases">
        <authorList>
            <person name="Varghese N."/>
            <person name="Submissions S."/>
        </authorList>
    </citation>
    <scope>NUCLEOTIDE SEQUENCE [LARGE SCALE GENOMIC DNA]</scope>
    <source>
        <strain evidence="4">P18</strain>
    </source>
</reference>
<organism evidence="3 4">
    <name type="scientific">Butyrivibrio proteoclasticus</name>
    <dbReference type="NCBI Taxonomy" id="43305"/>
    <lineage>
        <taxon>Bacteria</taxon>
        <taxon>Bacillati</taxon>
        <taxon>Bacillota</taxon>
        <taxon>Clostridia</taxon>
        <taxon>Lachnospirales</taxon>
        <taxon>Lachnospiraceae</taxon>
        <taxon>Butyrivibrio</taxon>
    </lineage>
</organism>
<dbReference type="Pfam" id="PF13439">
    <property type="entry name" value="Glyco_transf_4"/>
    <property type="match status" value="1"/>
</dbReference>
<evidence type="ECO:0000313" key="3">
    <source>
        <dbReference type="EMBL" id="SFQ09832.1"/>
    </source>
</evidence>
<dbReference type="InterPro" id="IPR001296">
    <property type="entry name" value="Glyco_trans_1"/>
</dbReference>
<dbReference type="Gene3D" id="3.40.50.2000">
    <property type="entry name" value="Glycogen Phosphorylase B"/>
    <property type="match status" value="2"/>
</dbReference>
<keyword evidence="3" id="KW-0808">Transferase</keyword>
<dbReference type="PANTHER" id="PTHR12526">
    <property type="entry name" value="GLYCOSYLTRANSFERASE"/>
    <property type="match status" value="1"/>
</dbReference>
<dbReference type="PANTHER" id="PTHR12526:SF630">
    <property type="entry name" value="GLYCOSYLTRANSFERASE"/>
    <property type="match status" value="1"/>
</dbReference>
<evidence type="ECO:0000259" key="2">
    <source>
        <dbReference type="Pfam" id="PF13439"/>
    </source>
</evidence>